<evidence type="ECO:0000256" key="1">
    <source>
        <dbReference type="ARBA" id="ARBA00023015"/>
    </source>
</evidence>
<dbReference type="InterPro" id="IPR007050">
    <property type="entry name" value="HTH_bacterioopsin"/>
</dbReference>
<feature type="domain" description="HTH bat-type" evidence="3">
    <location>
        <begin position="156"/>
        <end position="207"/>
    </location>
</feature>
<keyword evidence="1" id="KW-0805">Transcription regulation</keyword>
<dbReference type="PANTHER" id="PTHR34236">
    <property type="entry name" value="DIMETHYL SULFOXIDE REDUCTASE TRANSCRIPTIONAL ACTIVATOR"/>
    <property type="match status" value="1"/>
</dbReference>
<evidence type="ECO:0000313" key="8">
    <source>
        <dbReference type="Proteomes" id="UP001500962"/>
    </source>
</evidence>
<reference evidence="5" key="3">
    <citation type="submission" date="2023-12" db="EMBL/GenBank/DDBJ databases">
        <authorList>
            <person name="Sun Q."/>
            <person name="Inoue M."/>
        </authorList>
    </citation>
    <scope>NUCLEOTIDE SEQUENCE</scope>
    <source>
        <strain evidence="5">JCM 12289</strain>
    </source>
</reference>
<dbReference type="GeneID" id="71762047"/>
<sequence>MATVVKGRVPAGEFALYETLTAEPDIECEIERIVETGDDVVMPLVWLRGAHTESYEAALADDPSVDDPTLLSDLDTESLYRMEWIGDIQLVLQMLTGVEATILDAYGADGWWYLRVLYPTRESLSETYEFCDENGLTFEVETIREMDGNPVGRHGLTKKQYEALRLATEQGYFSVPRETDVTTLADELGISHQALSERLRRAQRVLAEDTILMGTRSDE</sequence>
<dbReference type="AlphaFoldDB" id="A0AAV3SHH0"/>
<gene>
    <name evidence="5" type="ORF">GCM10008985_19220</name>
    <name evidence="6" type="ORF">MUK72_09325</name>
</gene>
<dbReference type="Proteomes" id="UP000830542">
    <property type="component" value="Chromosome"/>
</dbReference>
<feature type="domain" description="Bacterioopsin transcriptional activator GAF and HTH associated" evidence="4">
    <location>
        <begin position="17"/>
        <end position="149"/>
    </location>
</feature>
<protein>
    <submittedName>
        <fullName evidence="5">Helix-turn-helix domain-containing protein</fullName>
    </submittedName>
</protein>
<dbReference type="RefSeq" id="WP_004052183.1">
    <property type="nucleotide sequence ID" value="NZ_BAAADN010000027.1"/>
</dbReference>
<evidence type="ECO:0000259" key="4">
    <source>
        <dbReference type="Pfam" id="PF15915"/>
    </source>
</evidence>
<dbReference type="Pfam" id="PF04967">
    <property type="entry name" value="HTH_10"/>
    <property type="match status" value="1"/>
</dbReference>
<dbReference type="EMBL" id="CP095005">
    <property type="protein sequence ID" value="UOO94170.1"/>
    <property type="molecule type" value="Genomic_DNA"/>
</dbReference>
<reference evidence="5" key="1">
    <citation type="journal article" date="2014" name="Int. J. Syst. Evol. Microbiol.">
        <title>Complete genome sequence of Corynebacterium casei LMG S-19264T (=DSM 44701T), isolated from a smear-ripened cheese.</title>
        <authorList>
            <consortium name="US DOE Joint Genome Institute (JGI-PGF)"/>
            <person name="Walter F."/>
            <person name="Albersmeier A."/>
            <person name="Kalinowski J."/>
            <person name="Ruckert C."/>
        </authorList>
    </citation>
    <scope>NUCLEOTIDE SEQUENCE</scope>
    <source>
        <strain evidence="5">JCM 12289</strain>
    </source>
</reference>
<organism evidence="5 8">
    <name type="scientific">Halococcus dombrowskii</name>
    <dbReference type="NCBI Taxonomy" id="179637"/>
    <lineage>
        <taxon>Archaea</taxon>
        <taxon>Methanobacteriati</taxon>
        <taxon>Methanobacteriota</taxon>
        <taxon>Stenosarchaea group</taxon>
        <taxon>Halobacteria</taxon>
        <taxon>Halobacteriales</taxon>
        <taxon>Halococcaceae</taxon>
        <taxon>Halococcus</taxon>
    </lineage>
</organism>
<dbReference type="InterPro" id="IPR031803">
    <property type="entry name" value="BAT_GAF/HTH-assoc"/>
</dbReference>
<dbReference type="KEGG" id="hdo:MUK72_09325"/>
<evidence type="ECO:0000256" key="2">
    <source>
        <dbReference type="ARBA" id="ARBA00023163"/>
    </source>
</evidence>
<dbReference type="Pfam" id="PF15915">
    <property type="entry name" value="BAT"/>
    <property type="match status" value="1"/>
</dbReference>
<accession>A0AAV3SHH0</accession>
<evidence type="ECO:0000259" key="3">
    <source>
        <dbReference type="Pfam" id="PF04967"/>
    </source>
</evidence>
<dbReference type="EMBL" id="BAAADN010000027">
    <property type="protein sequence ID" value="GAA0462670.1"/>
    <property type="molecule type" value="Genomic_DNA"/>
</dbReference>
<dbReference type="PANTHER" id="PTHR34236:SF1">
    <property type="entry name" value="DIMETHYL SULFOXIDE REDUCTASE TRANSCRIPTIONAL ACTIVATOR"/>
    <property type="match status" value="1"/>
</dbReference>
<evidence type="ECO:0000313" key="7">
    <source>
        <dbReference type="Proteomes" id="UP000830542"/>
    </source>
</evidence>
<dbReference type="Proteomes" id="UP001500962">
    <property type="component" value="Unassembled WGS sequence"/>
</dbReference>
<proteinExistence type="predicted"/>
<evidence type="ECO:0000313" key="5">
    <source>
        <dbReference type="EMBL" id="GAA0462670.1"/>
    </source>
</evidence>
<keyword evidence="2" id="KW-0804">Transcription</keyword>
<keyword evidence="7" id="KW-1185">Reference proteome</keyword>
<reference evidence="6" key="2">
    <citation type="submission" date="2022-04" db="EMBL/GenBank/DDBJ databases">
        <title>Sequencing and genomic assembly of Halococcus dombrowskii.</title>
        <authorList>
            <person name="Lim S.W."/>
            <person name="MacLea K.S."/>
        </authorList>
    </citation>
    <scope>NUCLEOTIDE SEQUENCE</scope>
    <source>
        <strain evidence="6">H4</strain>
    </source>
</reference>
<evidence type="ECO:0000313" key="6">
    <source>
        <dbReference type="EMBL" id="UOO94170.1"/>
    </source>
</evidence>
<name>A0AAV3SHH0_HALDO</name>